<dbReference type="EMBL" id="UFQT01000873">
    <property type="protein sequence ID" value="SSX27757.1"/>
    <property type="molecule type" value="Genomic_DNA"/>
</dbReference>
<feature type="transmembrane region" description="Helical" evidence="2">
    <location>
        <begin position="75"/>
        <end position="95"/>
    </location>
</feature>
<protein>
    <submittedName>
        <fullName evidence="3">CSON014817 protein</fullName>
    </submittedName>
</protein>
<keyword evidence="2" id="KW-0472">Membrane</keyword>
<dbReference type="AlphaFoldDB" id="A0A336KV46"/>
<dbReference type="PROSITE" id="PS51257">
    <property type="entry name" value="PROKAR_LIPOPROTEIN"/>
    <property type="match status" value="1"/>
</dbReference>
<feature type="compositionally biased region" description="Basic residues" evidence="1">
    <location>
        <begin position="254"/>
        <end position="264"/>
    </location>
</feature>
<feature type="compositionally biased region" description="Low complexity" evidence="1">
    <location>
        <begin position="107"/>
        <end position="129"/>
    </location>
</feature>
<evidence type="ECO:0000313" key="3">
    <source>
        <dbReference type="EMBL" id="SSX07415.1"/>
    </source>
</evidence>
<proteinExistence type="predicted"/>
<dbReference type="VEuPathDB" id="VectorBase:CSON014817"/>
<reference evidence="4" key="2">
    <citation type="submission" date="2018-07" db="EMBL/GenBank/DDBJ databases">
        <authorList>
            <person name="Quirk P.G."/>
            <person name="Krulwich T.A."/>
        </authorList>
    </citation>
    <scope>NUCLEOTIDE SEQUENCE</scope>
</reference>
<evidence type="ECO:0000313" key="4">
    <source>
        <dbReference type="EMBL" id="SSX27757.1"/>
    </source>
</evidence>
<reference evidence="3" key="1">
    <citation type="submission" date="2018-04" db="EMBL/GenBank/DDBJ databases">
        <authorList>
            <person name="Go L.Y."/>
            <person name="Mitchell J.A."/>
        </authorList>
    </citation>
    <scope>NUCLEOTIDE SEQUENCE</scope>
    <source>
        <tissue evidence="3">Whole organism</tissue>
    </source>
</reference>
<name>A0A336KV46_CULSO</name>
<feature type="region of interest" description="Disordered" evidence="1">
    <location>
        <begin position="106"/>
        <end position="129"/>
    </location>
</feature>
<organism evidence="3">
    <name type="scientific">Culicoides sonorensis</name>
    <name type="common">Biting midge</name>
    <dbReference type="NCBI Taxonomy" id="179676"/>
    <lineage>
        <taxon>Eukaryota</taxon>
        <taxon>Metazoa</taxon>
        <taxon>Ecdysozoa</taxon>
        <taxon>Arthropoda</taxon>
        <taxon>Hexapoda</taxon>
        <taxon>Insecta</taxon>
        <taxon>Pterygota</taxon>
        <taxon>Neoptera</taxon>
        <taxon>Endopterygota</taxon>
        <taxon>Diptera</taxon>
        <taxon>Nematocera</taxon>
        <taxon>Chironomoidea</taxon>
        <taxon>Ceratopogonidae</taxon>
        <taxon>Ceratopogoninae</taxon>
        <taxon>Culicoides</taxon>
        <taxon>Monoculicoides</taxon>
    </lineage>
</organism>
<gene>
    <name evidence="3" type="primary">CSON014817</name>
</gene>
<keyword evidence="2" id="KW-0812">Transmembrane</keyword>
<feature type="region of interest" description="Disordered" evidence="1">
    <location>
        <begin position="231"/>
        <end position="286"/>
    </location>
</feature>
<feature type="compositionally biased region" description="Low complexity" evidence="1">
    <location>
        <begin position="388"/>
        <end position="397"/>
    </location>
</feature>
<sequence length="416" mass="45823">MRQIPDSEHTIIGNGPSTSISTFSSCTNKNNNINNNDKCNKWTKRRRSKITTASSTSPLLYPVLITNNNKHNNSLLVIINYLVYLIICVSLITQIPCSSALISDLESSNNNNDDGSSTSSSDSNNNSKNVGGSLFSMDDALNRFNMENQIAAIFSRVSYGSTTTKRSISDLGLGQSSLTTIPTPFLTTNRYREKEKEPTNSNNKNHELQKHYQQINSHHRNFEEILERDHGLPTSAPNADILKTNSNPMYPNPNRHHNHERHHGNGPTPSPGIPVHPGLGGNHNRVPTVPMLPGDMPSYSPPSRAFFTPPLPREYSNPFADKPTLRGTNNDPSVVNSNTFINRRIKPPPGNIPVVAPPSQRIPLRPPDLAPGAIPPAVGTSALDELGQPQQQQQPQQKFTRSSGRTSNKERKLTNS</sequence>
<keyword evidence="2" id="KW-1133">Transmembrane helix</keyword>
<accession>A0A336KV46</accession>
<feature type="compositionally biased region" description="Basic and acidic residues" evidence="1">
    <location>
        <begin position="407"/>
        <end position="416"/>
    </location>
</feature>
<evidence type="ECO:0000256" key="2">
    <source>
        <dbReference type="SAM" id="Phobius"/>
    </source>
</evidence>
<evidence type="ECO:0000256" key="1">
    <source>
        <dbReference type="SAM" id="MobiDB-lite"/>
    </source>
</evidence>
<feature type="region of interest" description="Disordered" evidence="1">
    <location>
        <begin position="314"/>
        <end position="416"/>
    </location>
</feature>
<dbReference type="EMBL" id="UFQS01000873">
    <property type="protein sequence ID" value="SSX07415.1"/>
    <property type="molecule type" value="Genomic_DNA"/>
</dbReference>
<feature type="compositionally biased region" description="Polar residues" evidence="1">
    <location>
        <begin position="326"/>
        <end position="341"/>
    </location>
</feature>